<dbReference type="Proteomes" id="UP000000267">
    <property type="component" value="Unassembled WGS sequence"/>
</dbReference>
<keyword evidence="4" id="KW-1185">Reference proteome</keyword>
<dbReference type="RefSeq" id="XP_001643831.1">
    <property type="nucleotide sequence ID" value="XM_001643781.1"/>
</dbReference>
<gene>
    <name evidence="3" type="ORF">Kpol_499p1</name>
</gene>
<feature type="compositionally biased region" description="Polar residues" evidence="1">
    <location>
        <begin position="140"/>
        <end position="165"/>
    </location>
</feature>
<dbReference type="AlphaFoldDB" id="A7TP04"/>
<feature type="compositionally biased region" description="Acidic residues" evidence="1">
    <location>
        <begin position="18"/>
        <end position="27"/>
    </location>
</feature>
<proteinExistence type="predicted"/>
<keyword evidence="2" id="KW-0812">Transmembrane</keyword>
<dbReference type="GeneID" id="5544123"/>
<feature type="compositionally biased region" description="Basic and acidic residues" evidence="1">
    <location>
        <begin position="95"/>
        <end position="106"/>
    </location>
</feature>
<feature type="transmembrane region" description="Helical" evidence="2">
    <location>
        <begin position="469"/>
        <end position="489"/>
    </location>
</feature>
<dbReference type="PhylomeDB" id="A7TP04"/>
<dbReference type="HOGENOM" id="CLU_550045_0_0_1"/>
<accession>A7TP04</accession>
<dbReference type="KEGG" id="vpo:Kpol_499p1"/>
<evidence type="ECO:0000256" key="2">
    <source>
        <dbReference type="SAM" id="Phobius"/>
    </source>
</evidence>
<dbReference type="OMA" id="METMHEY"/>
<reference evidence="3 4" key="1">
    <citation type="journal article" date="2007" name="Proc. Natl. Acad. Sci. U.S.A.">
        <title>Independent sorting-out of thousands of duplicated gene pairs in two yeast species descended from a whole-genome duplication.</title>
        <authorList>
            <person name="Scannell D.R."/>
            <person name="Frank A.C."/>
            <person name="Conant G.C."/>
            <person name="Byrne K.P."/>
            <person name="Woolfit M."/>
            <person name="Wolfe K.H."/>
        </authorList>
    </citation>
    <scope>NUCLEOTIDE SEQUENCE [LARGE SCALE GENOMIC DNA]</scope>
    <source>
        <strain evidence="4">ATCC 22028 / DSM 70294 / BCRC 21397 / CBS 2163 / NBRC 10782 / NRRL Y-8283 / UCD 57-17</strain>
    </source>
</reference>
<evidence type="ECO:0000313" key="4">
    <source>
        <dbReference type="Proteomes" id="UP000000267"/>
    </source>
</evidence>
<sequence length="496" mass="55779">MVTSVDRPSNGRIRNFDKEDDEDDEDNNNNIVFPEDDYSWVINNSRVSSILLTDETIEIINAYSGESDNEIHIKPTTTVESPLPKSSSSGTSPDYKLKSLKFDRNKMPLQAFNNRRSKDSYGSTRSKDSNNSNKNDRNSAHQSQGTVSTSMLLDFNGDNTGLVRTNQSLSNNRSMSSVNSSSMVTARSTPPQRRTSSYYPPVDQSISYINNQTLPKLPTNFMDNSNFNSSGNLLEIKGVSGSSIEEIDEYEMGLEPELEDAVDALRKEMGLPKPEEAVPKTYYSNTSNAANFNRVGPNLGFYSDNYGLLNAEQNQTHVDDIQTQQYFGQPKVNTFEGTLKHTRPPPISNVPLKNNMLDGGWNATPEVDISKLPENVNESRRQKEYSHKEIEHEKLMELHEQFSDSQVEMMIKTIDEYKKASSGTNKGYFDKDKNPHSNTIPIQRLDSNSVYSFDSQGNGFRDIYSLERIALLFLCCTIVPILYFIIGFGPRGGLSE</sequence>
<evidence type="ECO:0000313" key="3">
    <source>
        <dbReference type="EMBL" id="EDO15973.1"/>
    </source>
</evidence>
<keyword evidence="2" id="KW-0472">Membrane</keyword>
<feature type="region of interest" description="Disordered" evidence="1">
    <location>
        <begin position="75"/>
        <end position="203"/>
    </location>
</feature>
<keyword evidence="2" id="KW-1133">Transmembrane helix</keyword>
<dbReference type="EMBL" id="DS480437">
    <property type="protein sequence ID" value="EDO15973.1"/>
    <property type="molecule type" value="Genomic_DNA"/>
</dbReference>
<feature type="compositionally biased region" description="Low complexity" evidence="1">
    <location>
        <begin position="81"/>
        <end position="93"/>
    </location>
</feature>
<feature type="compositionally biased region" description="Low complexity" evidence="1">
    <location>
        <begin position="166"/>
        <end position="182"/>
    </location>
</feature>
<feature type="compositionally biased region" description="Polar residues" evidence="1">
    <location>
        <begin position="183"/>
        <end position="203"/>
    </location>
</feature>
<name>A7TP04_VANPO</name>
<protein>
    <submittedName>
        <fullName evidence="3">Uncharacterized protein</fullName>
    </submittedName>
</protein>
<feature type="region of interest" description="Disordered" evidence="1">
    <location>
        <begin position="1"/>
        <end position="31"/>
    </location>
</feature>
<organism evidence="4">
    <name type="scientific">Vanderwaltozyma polyspora (strain ATCC 22028 / DSM 70294 / BCRC 21397 / CBS 2163 / NBRC 10782 / NRRL Y-8283 / UCD 57-17)</name>
    <name type="common">Kluyveromyces polysporus</name>
    <dbReference type="NCBI Taxonomy" id="436907"/>
    <lineage>
        <taxon>Eukaryota</taxon>
        <taxon>Fungi</taxon>
        <taxon>Dikarya</taxon>
        <taxon>Ascomycota</taxon>
        <taxon>Saccharomycotina</taxon>
        <taxon>Saccharomycetes</taxon>
        <taxon>Saccharomycetales</taxon>
        <taxon>Saccharomycetaceae</taxon>
        <taxon>Vanderwaltozyma</taxon>
    </lineage>
</organism>
<evidence type="ECO:0000256" key="1">
    <source>
        <dbReference type="SAM" id="MobiDB-lite"/>
    </source>
</evidence>
<dbReference type="InParanoid" id="A7TP04"/>